<protein>
    <submittedName>
        <fullName evidence="2">SAM-dependent methyltransferase</fullName>
    </submittedName>
</protein>
<keyword evidence="3" id="KW-1185">Reference proteome</keyword>
<evidence type="ECO:0000313" key="3">
    <source>
        <dbReference type="Proteomes" id="UP000215896"/>
    </source>
</evidence>
<evidence type="ECO:0000259" key="1">
    <source>
        <dbReference type="Pfam" id="PF18096"/>
    </source>
</evidence>
<sequence>MDAALAHRLVAEPSALTAAMGQPDPDSLAAATALRRDFDPELATAALGQAALRHRARTKFGAAAERMFLTPVGLEQATRPEVARWRAARLVAAGVRRVADLGCGLGSDARAFAEAGLEVLAVEADEATAVLAEANLADLPGVTVRHARAEEIELAADQVAFGDPARRRGAERSWRIEDFQPAWDFVTGLLQRSAGAMLKLGPGLPHRLIPAGVGAEWISHDGSAVEVTLTSAVLADPVRAAVLLPAGERIVASEVPLPVTGVGAYLLEPDPAVIRSGAVPALAAELGATRLADQIAYLSAEEPISSPFATAFEVLEVLPYKEKTLRSWVREHRIGTLEIKKRGLELDPAVLRRRLRPSGPERATLVLTPTPEGARALVVRRAG</sequence>
<dbReference type="RefSeq" id="WP_094405753.1">
    <property type="nucleotide sequence ID" value="NZ_NMVN01000013.1"/>
</dbReference>
<dbReference type="EMBL" id="NMVO01000013">
    <property type="protein sequence ID" value="OYO13418.1"/>
    <property type="molecule type" value="Genomic_DNA"/>
</dbReference>
<dbReference type="InterPro" id="IPR041497">
    <property type="entry name" value="Thump-like"/>
</dbReference>
<organism evidence="2 3">
    <name type="scientific">Enemella evansiae</name>
    <dbReference type="NCBI Taxonomy" id="2016499"/>
    <lineage>
        <taxon>Bacteria</taxon>
        <taxon>Bacillati</taxon>
        <taxon>Actinomycetota</taxon>
        <taxon>Actinomycetes</taxon>
        <taxon>Propionibacteriales</taxon>
        <taxon>Propionibacteriaceae</taxon>
        <taxon>Enemella</taxon>
    </lineage>
</organism>
<dbReference type="Gene3D" id="3.40.50.150">
    <property type="entry name" value="Vaccinia Virus protein VP39"/>
    <property type="match status" value="1"/>
</dbReference>
<keyword evidence="2" id="KW-0808">Transferase</keyword>
<evidence type="ECO:0000313" key="2">
    <source>
        <dbReference type="EMBL" id="OYO13418.1"/>
    </source>
</evidence>
<dbReference type="GO" id="GO:0032259">
    <property type="term" value="P:methylation"/>
    <property type="evidence" value="ECO:0007669"/>
    <property type="project" value="UniProtKB-KW"/>
</dbReference>
<accession>A0A255GBY9</accession>
<dbReference type="Pfam" id="PF18096">
    <property type="entry name" value="Thump_like"/>
    <property type="match status" value="1"/>
</dbReference>
<dbReference type="GO" id="GO:0008168">
    <property type="term" value="F:methyltransferase activity"/>
    <property type="evidence" value="ECO:0007669"/>
    <property type="project" value="UniProtKB-KW"/>
</dbReference>
<reference evidence="2 3" key="1">
    <citation type="submission" date="2017-07" db="EMBL/GenBank/DDBJ databases">
        <title>Draft whole genome sequences of clinical Proprionibacteriaceae strains.</title>
        <authorList>
            <person name="Bernier A.-M."/>
            <person name="Bernard K."/>
            <person name="Domingo M.-C."/>
        </authorList>
    </citation>
    <scope>NUCLEOTIDE SEQUENCE [LARGE SCALE GENOMIC DNA]</scope>
    <source>
        <strain evidence="2 3">NML 030167</strain>
    </source>
</reference>
<dbReference type="Proteomes" id="UP000215896">
    <property type="component" value="Unassembled WGS sequence"/>
</dbReference>
<dbReference type="SUPFAM" id="SSF53335">
    <property type="entry name" value="S-adenosyl-L-methionine-dependent methyltransferases"/>
    <property type="match status" value="1"/>
</dbReference>
<dbReference type="CDD" id="cd02440">
    <property type="entry name" value="AdoMet_MTases"/>
    <property type="match status" value="1"/>
</dbReference>
<name>A0A255GBY9_9ACTN</name>
<feature type="domain" description="THUMP-like" evidence="1">
    <location>
        <begin position="309"/>
        <end position="381"/>
    </location>
</feature>
<proteinExistence type="predicted"/>
<comment type="caution">
    <text evidence="2">The sequence shown here is derived from an EMBL/GenBank/DDBJ whole genome shotgun (WGS) entry which is preliminary data.</text>
</comment>
<keyword evidence="2" id="KW-0489">Methyltransferase</keyword>
<dbReference type="AlphaFoldDB" id="A0A255GBY9"/>
<gene>
    <name evidence="2" type="ORF">CGZ94_10580</name>
</gene>
<dbReference type="InterPro" id="IPR029063">
    <property type="entry name" value="SAM-dependent_MTases_sf"/>
</dbReference>